<keyword evidence="1" id="KW-0732">Signal</keyword>
<sequence>MKNQPHIRILAAALTLAFCILGSSSALAAPAATPTTRPEKEVVEPNDTTQTSLDYLEFLLRADGPFRFQEAAIKHPADDADAGPAEGAVATLTIYSQTTNNTEPIDISGHSFVAVRNVSDHAIEVGGQEIAPGTGVTIGTRANRPEHEGIWYNLEGYYCYYISAFYPNLYSMQVSLDEDGLAVLNQNLTTADHWSTAFNCASFAAGLWNSVCLDHLSAGTPHSPKGLKASIRSYGGKLRYNESVPYDYIVSYGTARTPSADYS</sequence>
<dbReference type="AlphaFoldDB" id="A0A2A7AQM6"/>
<evidence type="ECO:0000256" key="1">
    <source>
        <dbReference type="SAM" id="SignalP"/>
    </source>
</evidence>
<dbReference type="EMBL" id="NMTY01000016">
    <property type="protein sequence ID" value="PDX81338.1"/>
    <property type="molecule type" value="Genomic_DNA"/>
</dbReference>
<protein>
    <submittedName>
        <fullName evidence="2">Uncharacterized protein</fullName>
    </submittedName>
</protein>
<feature type="signal peptide" evidence="1">
    <location>
        <begin position="1"/>
        <end position="28"/>
    </location>
</feature>
<dbReference type="RefSeq" id="WP_097839590.1">
    <property type="nucleotide sequence ID" value="NZ_NMTY01000016.1"/>
</dbReference>
<organism evidence="2 3">
    <name type="scientific">Faecalibacterium prausnitzii</name>
    <dbReference type="NCBI Taxonomy" id="853"/>
    <lineage>
        <taxon>Bacteria</taxon>
        <taxon>Bacillati</taxon>
        <taxon>Bacillota</taxon>
        <taxon>Clostridia</taxon>
        <taxon>Eubacteriales</taxon>
        <taxon>Oscillospiraceae</taxon>
        <taxon>Faecalibacterium</taxon>
    </lineage>
</organism>
<name>A0A2A7AQM6_9FIRM</name>
<feature type="chain" id="PRO_5013264284" evidence="1">
    <location>
        <begin position="29"/>
        <end position="263"/>
    </location>
</feature>
<gene>
    <name evidence="2" type="ORF">CGS58_08775</name>
</gene>
<evidence type="ECO:0000313" key="3">
    <source>
        <dbReference type="Proteomes" id="UP000220005"/>
    </source>
</evidence>
<accession>A0A2A7AQM6</accession>
<evidence type="ECO:0000313" key="2">
    <source>
        <dbReference type="EMBL" id="PDX81338.1"/>
    </source>
</evidence>
<dbReference type="Proteomes" id="UP000220005">
    <property type="component" value="Unassembled WGS sequence"/>
</dbReference>
<proteinExistence type="predicted"/>
<comment type="caution">
    <text evidence="2">The sequence shown here is derived from an EMBL/GenBank/DDBJ whole genome shotgun (WGS) entry which is preliminary data.</text>
</comment>
<reference evidence="2 3" key="1">
    <citation type="journal article" date="2017" name="Front. Microbiol.">
        <title>New Insights into the Diversity of the Genus Faecalibacterium.</title>
        <authorList>
            <person name="Benevides L."/>
            <person name="Burman S."/>
            <person name="Martin R."/>
            <person name="Robert V."/>
            <person name="Thomas M."/>
            <person name="Miquel S."/>
            <person name="Chain F."/>
            <person name="Sokol H."/>
            <person name="Bermudez-Humaran L.G."/>
            <person name="Morrison M."/>
            <person name="Langella P."/>
            <person name="Azevedo V.A."/>
            <person name="Chatel J.M."/>
            <person name="Soares S."/>
        </authorList>
    </citation>
    <scope>NUCLEOTIDE SEQUENCE [LARGE SCALE GENOMIC DNA]</scope>
    <source>
        <strain evidence="2 3">CNCM I 4575</strain>
    </source>
</reference>